<reference evidence="3 4" key="1">
    <citation type="journal article" date="2013" name="BMC Genomics">
        <title>Reconstruction of the lipid metabolism for the microalga Monoraphidium neglectum from its genome sequence reveals characteristics suitable for biofuel production.</title>
        <authorList>
            <person name="Bogen C."/>
            <person name="Al-Dilaimi A."/>
            <person name="Albersmeier A."/>
            <person name="Wichmann J."/>
            <person name="Grundmann M."/>
            <person name="Rupp O."/>
            <person name="Lauersen K.J."/>
            <person name="Blifernez-Klassen O."/>
            <person name="Kalinowski J."/>
            <person name="Goesmann A."/>
            <person name="Mussgnug J.H."/>
            <person name="Kruse O."/>
        </authorList>
    </citation>
    <scope>NUCLEOTIDE SEQUENCE [LARGE SCALE GENOMIC DNA]</scope>
    <source>
        <strain evidence="3 4">SAG 48.87</strain>
    </source>
</reference>
<evidence type="ECO:0000256" key="2">
    <source>
        <dbReference type="SAM" id="MobiDB-lite"/>
    </source>
</evidence>
<name>A0A0D2L7F3_9CHLO</name>
<sequence length="590" mass="62981">MKPASLKSFTPPVVRTLTLGTTGLVSRIRAAQQRAGKVPSSGGNDSGGSSGVCEALWRAARLCDRYLLAAAARRSGCGCEAGSSGVVSSGEPVLHCGSGGCALDLAALKEEIRRVVLRHDQAAPRHSCADGSGSQGDGRVTHGRAASKAPTGRASCKGQQHEQRQRRGERADVDGQPEQQQQLLPQQQAALGGATSQVIGVRTRGAGRLARPNAVVGAPPLAPVPADLPTVLIPVKACLLENDFTRITRIQERQAADDAEARARGRAAAREATRALLAAQLEEAAARRRSEAERRGREVREMDERIGKVRAEEEAEAVAAAARQAALRERLAGQAREAAERRREEAEAAAREAALERAELQAQAAAERAAAEQRAAEERARLAAFAAAQEVAAATKQAAAAARLEAEQRFNRECMAAMDEAQRWRDTAVEARREQQRQRFLAGGGQRLEAEGVARRAAEERSTAQALAAEEARQAGEVARRKADERARALQTVQTLQQQMALKEARRVEEAAAKAAEAAAAAASRAAAVADAKRAKAAAKREKAALFAAQTREVAAFKQRKLVELNEPLKECDRWVHAPVMEGRQRGFAL</sequence>
<proteinExistence type="predicted"/>
<feature type="compositionally biased region" description="Basic and acidic residues" evidence="2">
    <location>
        <begin position="159"/>
        <end position="173"/>
    </location>
</feature>
<feature type="compositionally biased region" description="Low complexity" evidence="2">
    <location>
        <begin position="176"/>
        <end position="189"/>
    </location>
</feature>
<gene>
    <name evidence="3" type="ORF">MNEG_5182</name>
</gene>
<accession>A0A0D2L7F3</accession>
<dbReference type="KEGG" id="mng:MNEG_5182"/>
<evidence type="ECO:0000256" key="1">
    <source>
        <dbReference type="SAM" id="Coils"/>
    </source>
</evidence>
<evidence type="ECO:0000313" key="4">
    <source>
        <dbReference type="Proteomes" id="UP000054498"/>
    </source>
</evidence>
<dbReference type="STRING" id="145388.A0A0D2L7F3"/>
<dbReference type="EMBL" id="KK100978">
    <property type="protein sequence ID" value="KIZ02779.1"/>
    <property type="molecule type" value="Genomic_DNA"/>
</dbReference>
<dbReference type="Proteomes" id="UP000054498">
    <property type="component" value="Unassembled WGS sequence"/>
</dbReference>
<keyword evidence="4" id="KW-1185">Reference proteome</keyword>
<dbReference type="GeneID" id="25738059"/>
<dbReference type="RefSeq" id="XP_013901798.1">
    <property type="nucleotide sequence ID" value="XM_014046344.1"/>
</dbReference>
<keyword evidence="1" id="KW-0175">Coiled coil</keyword>
<protein>
    <submittedName>
        <fullName evidence="3">Uncharacterized protein</fullName>
    </submittedName>
</protein>
<feature type="coiled-coil region" evidence="1">
    <location>
        <begin position="332"/>
        <end position="381"/>
    </location>
</feature>
<organism evidence="3 4">
    <name type="scientific">Monoraphidium neglectum</name>
    <dbReference type="NCBI Taxonomy" id="145388"/>
    <lineage>
        <taxon>Eukaryota</taxon>
        <taxon>Viridiplantae</taxon>
        <taxon>Chlorophyta</taxon>
        <taxon>core chlorophytes</taxon>
        <taxon>Chlorophyceae</taxon>
        <taxon>CS clade</taxon>
        <taxon>Sphaeropleales</taxon>
        <taxon>Selenastraceae</taxon>
        <taxon>Monoraphidium</taxon>
    </lineage>
</organism>
<feature type="coiled-coil region" evidence="1">
    <location>
        <begin position="479"/>
        <end position="506"/>
    </location>
</feature>
<dbReference type="AlphaFoldDB" id="A0A0D2L7F3"/>
<evidence type="ECO:0000313" key="3">
    <source>
        <dbReference type="EMBL" id="KIZ02779.1"/>
    </source>
</evidence>
<feature type="region of interest" description="Disordered" evidence="2">
    <location>
        <begin position="122"/>
        <end position="189"/>
    </location>
</feature>